<proteinExistence type="predicted"/>
<dbReference type="PANTHER" id="PTHR21329:SF3">
    <property type="entry name" value="PHOSPHATIDYLINOSITOL N-ACETYLGLUCOSAMINYLTRANSFERASE SUBUNIT Q"/>
    <property type="match status" value="1"/>
</dbReference>
<feature type="transmembrane region" description="Helical" evidence="1">
    <location>
        <begin position="410"/>
        <end position="431"/>
    </location>
</feature>
<accession>A0A0E9N9E1</accession>
<keyword evidence="1" id="KW-0812">Transmembrane</keyword>
<dbReference type="PANTHER" id="PTHR21329">
    <property type="entry name" value="PHOSPHATIDYLINOSITOL N-ACETYLGLUCOSAMINYLTRANSFERASE SUBUNIT Q-RELATED"/>
    <property type="match status" value="1"/>
</dbReference>
<protein>
    <submittedName>
        <fullName evidence="2">Uncharacterized protein</fullName>
    </submittedName>
</protein>
<dbReference type="AlphaFoldDB" id="A0A0E9N9E1"/>
<dbReference type="STRING" id="698492.A0A0E9N9E1"/>
<keyword evidence="1" id="KW-0472">Membrane</keyword>
<feature type="transmembrane region" description="Helical" evidence="1">
    <location>
        <begin position="474"/>
        <end position="494"/>
    </location>
</feature>
<reference evidence="2 3" key="1">
    <citation type="journal article" date="2011" name="J. Gen. Appl. Microbiol.">
        <title>Draft genome sequencing of the enigmatic yeast Saitoella complicata.</title>
        <authorList>
            <person name="Nishida H."/>
            <person name="Hamamoto M."/>
            <person name="Sugiyama J."/>
        </authorList>
    </citation>
    <scope>NUCLEOTIDE SEQUENCE [LARGE SCALE GENOMIC DNA]</scope>
    <source>
        <strain evidence="2 3">NRRL Y-17804</strain>
    </source>
</reference>
<feature type="transmembrane region" description="Helical" evidence="1">
    <location>
        <begin position="6"/>
        <end position="25"/>
    </location>
</feature>
<keyword evidence="3" id="KW-1185">Reference proteome</keyword>
<dbReference type="GO" id="GO:0006506">
    <property type="term" value="P:GPI anchor biosynthetic process"/>
    <property type="evidence" value="ECO:0007669"/>
    <property type="project" value="InterPro"/>
</dbReference>
<feature type="transmembrane region" description="Helical" evidence="1">
    <location>
        <begin position="506"/>
        <end position="531"/>
    </location>
</feature>
<keyword evidence="1" id="KW-1133">Transmembrane helix</keyword>
<gene>
    <name evidence="2" type="ORF">G7K_0732-t1</name>
</gene>
<comment type="caution">
    <text evidence="2">The sequence shown here is derived from an EMBL/GenBank/DDBJ whole genome shotgun (WGS) entry which is preliminary data.</text>
</comment>
<reference evidence="2 3" key="2">
    <citation type="journal article" date="2014" name="J. Gen. Appl. Microbiol.">
        <title>The early diverging ascomycetous budding yeast Saitoella complicata has three histone deacetylases belonging to the Clr6, Hos2, and Rpd3 lineages.</title>
        <authorList>
            <person name="Nishida H."/>
            <person name="Matsumoto T."/>
            <person name="Kondo S."/>
            <person name="Hamamoto M."/>
            <person name="Yoshikawa H."/>
        </authorList>
    </citation>
    <scope>NUCLEOTIDE SEQUENCE [LARGE SCALE GENOMIC DNA]</scope>
    <source>
        <strain evidence="2 3">NRRL Y-17804</strain>
    </source>
</reference>
<dbReference type="Proteomes" id="UP000033140">
    <property type="component" value="Unassembled WGS sequence"/>
</dbReference>
<organism evidence="2 3">
    <name type="scientific">Saitoella complicata (strain BCRC 22490 / CBS 7301 / JCM 7358 / NBRC 10748 / NRRL Y-17804)</name>
    <dbReference type="NCBI Taxonomy" id="698492"/>
    <lineage>
        <taxon>Eukaryota</taxon>
        <taxon>Fungi</taxon>
        <taxon>Dikarya</taxon>
        <taxon>Ascomycota</taxon>
        <taxon>Taphrinomycotina</taxon>
        <taxon>Taphrinomycotina incertae sedis</taxon>
        <taxon>Saitoella</taxon>
    </lineage>
</organism>
<evidence type="ECO:0000313" key="3">
    <source>
        <dbReference type="Proteomes" id="UP000033140"/>
    </source>
</evidence>
<dbReference type="GO" id="GO:0016020">
    <property type="term" value="C:membrane"/>
    <property type="evidence" value="ECO:0007669"/>
    <property type="project" value="InterPro"/>
</dbReference>
<dbReference type="Pfam" id="PF05024">
    <property type="entry name" value="Gpi1"/>
    <property type="match status" value="1"/>
</dbReference>
<dbReference type="GO" id="GO:0005783">
    <property type="term" value="C:endoplasmic reticulum"/>
    <property type="evidence" value="ECO:0007669"/>
    <property type="project" value="TreeGrafter"/>
</dbReference>
<name>A0A0E9N9E1_SAICN</name>
<evidence type="ECO:0000256" key="1">
    <source>
        <dbReference type="SAM" id="Phobius"/>
    </source>
</evidence>
<dbReference type="EMBL" id="BACD03000004">
    <property type="protein sequence ID" value="GAO46502.1"/>
    <property type="molecule type" value="Genomic_DNA"/>
</dbReference>
<evidence type="ECO:0000313" key="2">
    <source>
        <dbReference type="EMBL" id="GAO46502.1"/>
    </source>
</evidence>
<feature type="transmembrane region" description="Helical" evidence="1">
    <location>
        <begin position="580"/>
        <end position="604"/>
    </location>
</feature>
<sequence>MLRLSSIFVIFGVALLAIGITFLHSSRIHRDIVFRAGVAFSVLTAAFLTLLLPLSYIAKKEQKKNPCWVHERTSAREQLRRRGSLKHDVGLLVGWRVSDLDVFVLAVLPEVNHTRLATALRDGLLFSQHDFSKLQDLCGGHPLSILGSLNDDIPRKNAYTGKGAWIVGVTHDDNLVPEFTLADPTMSATAQVILFDPPNPHGMHFYSLQPTPLDFGGLDAHEGRDRKQQLERQQRRDMVLKKLAEHTPTRRLQSQPKDLIQMHINKINCSYELGTVLHENAKRIGMQARRKRTLSVGERVRESAETLQASAWEGFVLAMVWMFRWVMPYVFLFTRGIVMLERLLIEALLHFVEWQPFPNHPPLKDLLGSAQQAHIRMQQACQWPVQCLALRDRKKDWASMTTNHMEYIRFYNSLWLVGNDAIIGAVIASYLTENADEVASLIERVSRVYTIESLHRMILWLMDWPAGLKLNNELAAFLGDLFIYLINFWAVCMGELRPYLPFIVRFVGYSGFVGASMAISLSSDLLTLLTLHISSFYIASARIYNWQLTILVSLFHLFRGKKHNVLRERIDSCDYDLDQLLLGTILFTLLSFLFPTVLVFYATFAVCHMGIVMLKALSETLLACLNHFPLFPLMLRIKDPKRLPGGIRFELYTGPRRGGSTNEKEIVTSYVALRSTPLPLKNIFRQYLRLARRLRAHYLNPGVFVSLAIGRPVPLIPRSQLAGSEERRISVEELWKKLEARRRAS</sequence>
<feature type="transmembrane region" description="Helical" evidence="1">
    <location>
        <begin position="32"/>
        <end position="57"/>
    </location>
</feature>
<feature type="transmembrane region" description="Helical" evidence="1">
    <location>
        <begin position="543"/>
        <end position="559"/>
    </location>
</feature>
<dbReference type="OMA" id="HPTRMQY"/>
<reference evidence="2 3" key="3">
    <citation type="journal article" date="2015" name="Genome Announc.">
        <title>Draft Genome Sequence of the Archiascomycetous Yeast Saitoella complicata.</title>
        <authorList>
            <person name="Yamauchi K."/>
            <person name="Kondo S."/>
            <person name="Hamamoto M."/>
            <person name="Takahashi Y."/>
            <person name="Ogura Y."/>
            <person name="Hayashi T."/>
            <person name="Nishida H."/>
        </authorList>
    </citation>
    <scope>NUCLEOTIDE SEQUENCE [LARGE SCALE GENOMIC DNA]</scope>
    <source>
        <strain evidence="2 3">NRRL Y-17804</strain>
    </source>
</reference>
<dbReference type="InterPro" id="IPR007720">
    <property type="entry name" value="PigQ/GPI1"/>
</dbReference>